<dbReference type="Proteomes" id="UP000190274">
    <property type="component" value="Chromosome D"/>
</dbReference>
<feature type="compositionally biased region" description="Low complexity" evidence="12">
    <location>
        <begin position="95"/>
        <end position="112"/>
    </location>
</feature>
<keyword evidence="5 10" id="KW-0995">Kinetochore</keyword>
<dbReference type="GO" id="GO:0042802">
    <property type="term" value="F:identical protein binding"/>
    <property type="evidence" value="ECO:0007669"/>
    <property type="project" value="EnsemblFungi"/>
</dbReference>
<name>A0A1G4J3P2_9SACH</name>
<keyword evidence="7 10" id="KW-0539">Nucleus</keyword>
<evidence type="ECO:0000256" key="1">
    <source>
        <dbReference type="ARBA" id="ARBA00007050"/>
    </source>
</evidence>
<dbReference type="GO" id="GO:0005634">
    <property type="term" value="C:nucleus"/>
    <property type="evidence" value="ECO:0007669"/>
    <property type="project" value="UniProtKB-SubCell"/>
</dbReference>
<accession>A0A1G4J3P2</accession>
<comment type="subcellular location">
    <subcellularLocation>
        <location evidence="10">Chromosome</location>
        <location evidence="10">Centromere</location>
        <location evidence="10">Kinetochore</location>
    </subcellularLocation>
    <subcellularLocation>
        <location evidence="10">Nucleus</location>
    </subcellularLocation>
</comment>
<evidence type="ECO:0000256" key="4">
    <source>
        <dbReference type="ARBA" id="ARBA00022776"/>
    </source>
</evidence>
<dbReference type="Pfam" id="PF03801">
    <property type="entry name" value="Ndc80_HEC"/>
    <property type="match status" value="1"/>
</dbReference>
<comment type="function">
    <text evidence="10">Acts as a component of the essential kinetochore-associated NDC80 complex, which is required for chromosome segregation and spindle checkpoint activity.</text>
</comment>
<comment type="similarity">
    <text evidence="1 10">Belongs to the NDC80/HEC1 family.</text>
</comment>
<dbReference type="GO" id="GO:0034501">
    <property type="term" value="P:protein localization to kinetochore"/>
    <property type="evidence" value="ECO:0007669"/>
    <property type="project" value="EnsemblFungi"/>
</dbReference>
<keyword evidence="16" id="KW-1185">Reference proteome</keyword>
<evidence type="ECO:0000256" key="10">
    <source>
        <dbReference type="RuleBase" id="RU368072"/>
    </source>
</evidence>
<evidence type="ECO:0000256" key="9">
    <source>
        <dbReference type="ARBA" id="ARBA00023328"/>
    </source>
</evidence>
<keyword evidence="6 11" id="KW-0175">Coiled coil</keyword>
<gene>
    <name evidence="15" type="ORF">LADA_0D01222G</name>
</gene>
<protein>
    <recommendedName>
        <fullName evidence="10">Kinetochore protein NDC80</fullName>
    </recommendedName>
</protein>
<feature type="domain" description="DUF5595" evidence="14">
    <location>
        <begin position="267"/>
        <end position="334"/>
    </location>
</feature>
<evidence type="ECO:0000256" key="12">
    <source>
        <dbReference type="SAM" id="MobiDB-lite"/>
    </source>
</evidence>
<dbReference type="FunFam" id="1.10.418.30:FF:000001">
    <property type="entry name" value="Probable kinetochore protein ndc80"/>
    <property type="match status" value="1"/>
</dbReference>
<dbReference type="PANTHER" id="PTHR10643">
    <property type="entry name" value="KINETOCHORE PROTEIN NDC80"/>
    <property type="match status" value="1"/>
</dbReference>
<dbReference type="Pfam" id="PF18077">
    <property type="entry name" value="DUF5595"/>
    <property type="match status" value="1"/>
</dbReference>
<feature type="compositionally biased region" description="Polar residues" evidence="12">
    <location>
        <begin position="15"/>
        <end position="28"/>
    </location>
</feature>
<sequence>MDEVRNRYSAEPNGVLNSLDPQRFSSQIPAPINGRRRNSTASAIGGAGLTDIINKSLAKTKPEITRRPYTDSRKSLLSDSRKTLRSSQRTSLLPGTSNITNNSSGTTSNTSNKDPRPLRDKNFQTIIQQEIYDYLHAQKFDVQANHPISLKSLRQPTQKDFVFMFRWLYQRMDPGYKFSRSIEHEVYVILRTIQYPYLETINKSQISAVGGSSWPKFLGMLHWLVNTNKRLDAYLQKVDLSLNSQNTQDITVLRQPIGTLDEQEDKQEKYELIVERLFIDYIVQAYKSFLRLDDDYDDYMKELIIGFERFAQVIRNDISNIAMSNNDLSVKYEELMEKGQEVKVAKDKFTALQSDLTKFQNYVSAMQHKSQEWPRKLEKMETERESKDRQLKQTEIEINELRNLIKSKDMEIPEIDKLNTEREKLSKTLEIVSDQVDQAVSALKGQRMETEGAYRTLVEVAGQYGNASESLILARSSIGHQINLDQKNISLPQGIIQNYDARQDDIEFQIPGGVSVRETIKPTLLELNEIIQQRVQGLQQDNAAGDLRLEHLRQEISEKTRSLELLEHELSSAKSHYDEFKQESHSRLLSQRIEIEKMERRLQNVKYSSHQRIAEAEQQVQNSKLQYEELKLSVNRERNVLHAKVIHLIDYVSNFKINVQSSVEDLELLTAEELEKVK</sequence>
<dbReference type="InterPro" id="IPR038273">
    <property type="entry name" value="Ndc80_sf"/>
</dbReference>
<evidence type="ECO:0000313" key="15">
    <source>
        <dbReference type="EMBL" id="SCU84351.1"/>
    </source>
</evidence>
<dbReference type="EMBL" id="LT598454">
    <property type="protein sequence ID" value="SCU84351.1"/>
    <property type="molecule type" value="Genomic_DNA"/>
</dbReference>
<reference evidence="15 16" key="1">
    <citation type="submission" date="2016-03" db="EMBL/GenBank/DDBJ databases">
        <authorList>
            <person name="Devillers H."/>
        </authorList>
    </citation>
    <scope>NUCLEOTIDE SEQUENCE [LARGE SCALE GENOMIC DNA]</scope>
    <source>
        <strain evidence="15">CBS 10888</strain>
    </source>
</reference>
<dbReference type="Gene3D" id="6.10.250.1950">
    <property type="match status" value="1"/>
</dbReference>
<evidence type="ECO:0000256" key="8">
    <source>
        <dbReference type="ARBA" id="ARBA00023306"/>
    </source>
</evidence>
<evidence type="ECO:0000256" key="7">
    <source>
        <dbReference type="ARBA" id="ARBA00023242"/>
    </source>
</evidence>
<dbReference type="Gene3D" id="1.10.418.30">
    <property type="entry name" value="Ncd80 complex, Ncd80 subunit"/>
    <property type="match status" value="1"/>
</dbReference>
<evidence type="ECO:0000256" key="3">
    <source>
        <dbReference type="ARBA" id="ARBA00022618"/>
    </source>
</evidence>
<feature type="region of interest" description="Disordered" evidence="12">
    <location>
        <begin position="1"/>
        <end position="39"/>
    </location>
</feature>
<keyword evidence="3 10" id="KW-0132">Cell division</keyword>
<dbReference type="GO" id="GO:0051301">
    <property type="term" value="P:cell division"/>
    <property type="evidence" value="ECO:0007669"/>
    <property type="project" value="UniProtKB-UniRule"/>
</dbReference>
<evidence type="ECO:0000256" key="11">
    <source>
        <dbReference type="SAM" id="Coils"/>
    </source>
</evidence>
<feature type="region of interest" description="Disordered" evidence="12">
    <location>
        <begin position="66"/>
        <end position="119"/>
    </location>
</feature>
<keyword evidence="9 10" id="KW-0137">Centromere</keyword>
<dbReference type="SUPFAM" id="SSF57997">
    <property type="entry name" value="Tropomyosin"/>
    <property type="match status" value="1"/>
</dbReference>
<evidence type="ECO:0000256" key="2">
    <source>
        <dbReference type="ARBA" id="ARBA00022454"/>
    </source>
</evidence>
<dbReference type="STRING" id="1266660.A0A1G4J3P2"/>
<dbReference type="GO" id="GO:0031262">
    <property type="term" value="C:Ndc80 complex"/>
    <property type="evidence" value="ECO:0007669"/>
    <property type="project" value="UniProtKB-UniRule"/>
</dbReference>
<dbReference type="AlphaFoldDB" id="A0A1G4J3P2"/>
<dbReference type="GO" id="GO:0008017">
    <property type="term" value="F:microtubule binding"/>
    <property type="evidence" value="ECO:0007669"/>
    <property type="project" value="EnsemblFungi"/>
</dbReference>
<feature type="coiled-coil region" evidence="11">
    <location>
        <begin position="549"/>
        <end position="583"/>
    </location>
</feature>
<keyword evidence="2 10" id="KW-0158">Chromosome</keyword>
<evidence type="ECO:0000256" key="6">
    <source>
        <dbReference type="ARBA" id="ARBA00023054"/>
    </source>
</evidence>
<organism evidence="15 16">
    <name type="scientific">Lachancea dasiensis</name>
    <dbReference type="NCBI Taxonomy" id="1072105"/>
    <lineage>
        <taxon>Eukaryota</taxon>
        <taxon>Fungi</taxon>
        <taxon>Dikarya</taxon>
        <taxon>Ascomycota</taxon>
        <taxon>Saccharomycotina</taxon>
        <taxon>Saccharomycetes</taxon>
        <taxon>Saccharomycetales</taxon>
        <taxon>Saccharomycetaceae</taxon>
        <taxon>Lachancea</taxon>
    </lineage>
</organism>
<dbReference type="InterPro" id="IPR040967">
    <property type="entry name" value="DUF5595"/>
</dbReference>
<dbReference type="GO" id="GO:1990758">
    <property type="term" value="P:mitotic sister chromatid biorientation"/>
    <property type="evidence" value="ECO:0007669"/>
    <property type="project" value="EnsemblFungi"/>
</dbReference>
<evidence type="ECO:0000259" key="13">
    <source>
        <dbReference type="Pfam" id="PF03801"/>
    </source>
</evidence>
<feature type="compositionally biased region" description="Polar residues" evidence="12">
    <location>
        <begin position="85"/>
        <end position="94"/>
    </location>
</feature>
<evidence type="ECO:0000256" key="5">
    <source>
        <dbReference type="ARBA" id="ARBA00022838"/>
    </source>
</evidence>
<feature type="compositionally biased region" description="Basic and acidic residues" evidence="12">
    <location>
        <begin position="66"/>
        <end position="82"/>
    </location>
</feature>
<feature type="domain" description="Kinetochore protein Ndc80 CH" evidence="13">
    <location>
        <begin position="88"/>
        <end position="232"/>
    </location>
</feature>
<evidence type="ECO:0000313" key="16">
    <source>
        <dbReference type="Proteomes" id="UP000190274"/>
    </source>
</evidence>
<comment type="subunit">
    <text evidence="10">Component of the NDC80 complex.</text>
</comment>
<evidence type="ECO:0000259" key="14">
    <source>
        <dbReference type="Pfam" id="PF18077"/>
    </source>
</evidence>
<keyword evidence="8 10" id="KW-0131">Cell cycle</keyword>
<dbReference type="InterPro" id="IPR055260">
    <property type="entry name" value="Ndc80_CH"/>
</dbReference>
<feature type="coiled-coil region" evidence="11">
    <location>
        <begin position="377"/>
        <end position="435"/>
    </location>
</feature>
<dbReference type="PANTHER" id="PTHR10643:SF2">
    <property type="entry name" value="KINETOCHORE PROTEIN NDC80 HOMOLOG"/>
    <property type="match status" value="1"/>
</dbReference>
<proteinExistence type="inferred from homology"/>
<dbReference type="InterPro" id="IPR005550">
    <property type="entry name" value="Kinetochore_Ndc80"/>
</dbReference>
<dbReference type="OrthoDB" id="7459479at2759"/>
<keyword evidence="4 10" id="KW-0498">Mitosis</keyword>